<name>V4Z7Z9_TOXGV</name>
<accession>V4Z7Z9</accession>
<keyword evidence="3" id="KW-1185">Reference proteome</keyword>
<dbReference type="AlphaFoldDB" id="V4Z7Z9"/>
<dbReference type="Proteomes" id="UP000002226">
    <property type="component" value="Unassembled WGS sequence"/>
</dbReference>
<proteinExistence type="predicted"/>
<dbReference type="VEuPathDB" id="ToxoDB:TGVEG_441840"/>
<reference evidence="2" key="1">
    <citation type="submission" date="2007-03" db="EMBL/GenBank/DDBJ databases">
        <authorList>
            <person name="Paulsen I."/>
        </authorList>
    </citation>
    <scope>NUCLEOTIDE SEQUENCE</scope>
    <source>
        <strain evidence="2">VEG</strain>
    </source>
</reference>
<protein>
    <submittedName>
        <fullName evidence="2">Uncharacterized protein</fullName>
    </submittedName>
</protein>
<organism evidence="2 3">
    <name type="scientific">Toxoplasma gondii (strain ATCC 50861 / VEG)</name>
    <dbReference type="NCBI Taxonomy" id="432359"/>
    <lineage>
        <taxon>Eukaryota</taxon>
        <taxon>Sar</taxon>
        <taxon>Alveolata</taxon>
        <taxon>Apicomplexa</taxon>
        <taxon>Conoidasida</taxon>
        <taxon>Coccidia</taxon>
        <taxon>Eucoccidiorida</taxon>
        <taxon>Eimeriorina</taxon>
        <taxon>Sarcocystidae</taxon>
        <taxon>Toxoplasma</taxon>
    </lineage>
</organism>
<feature type="compositionally biased region" description="Low complexity" evidence="1">
    <location>
        <begin position="49"/>
        <end position="61"/>
    </location>
</feature>
<sequence>MREELVFSHCLRYNQAILRHRRQIEARLRSPDAEEKQAKHPREPRTAEGQTSNSSGSQTSSPEDLFSRSPGRSQTWEDLGEREVPVEQRVGVSGHEVQGNAGSLPDRKESRDARAVHAETLKTVTHADTCHPVAICSVVAGGYSDDIAHTVRRHAILFQ</sequence>
<dbReference type="EMBL" id="AAYL02000337">
    <property type="protein sequence ID" value="ESS28562.1"/>
    <property type="molecule type" value="Genomic_DNA"/>
</dbReference>
<feature type="compositionally biased region" description="Basic and acidic residues" evidence="1">
    <location>
        <begin position="27"/>
        <end position="46"/>
    </location>
</feature>
<feature type="region of interest" description="Disordered" evidence="1">
    <location>
        <begin position="27"/>
        <end position="111"/>
    </location>
</feature>
<evidence type="ECO:0000313" key="3">
    <source>
        <dbReference type="Proteomes" id="UP000002226"/>
    </source>
</evidence>
<gene>
    <name evidence="2" type="ORF">TGVEG_441840</name>
</gene>
<comment type="caution">
    <text evidence="2">The sequence shown here is derived from an EMBL/GenBank/DDBJ whole genome shotgun (WGS) entry which is preliminary data.</text>
</comment>
<evidence type="ECO:0000256" key="1">
    <source>
        <dbReference type="SAM" id="MobiDB-lite"/>
    </source>
</evidence>
<evidence type="ECO:0000313" key="2">
    <source>
        <dbReference type="EMBL" id="ESS28562.1"/>
    </source>
</evidence>